<evidence type="ECO:0000256" key="11">
    <source>
        <dbReference type="ARBA" id="ARBA00023136"/>
    </source>
</evidence>
<dbReference type="GO" id="GO:0006493">
    <property type="term" value="P:protein O-linked glycosylation"/>
    <property type="evidence" value="ECO:0007669"/>
    <property type="project" value="TreeGrafter"/>
</dbReference>
<evidence type="ECO:0000256" key="2">
    <source>
        <dbReference type="ARBA" id="ARBA00004922"/>
    </source>
</evidence>
<organism evidence="14 15">
    <name type="scientific">Knipowitschia caucasica</name>
    <name type="common">Caucasian dwarf goby</name>
    <name type="synonym">Pomatoschistus caucasicus</name>
    <dbReference type="NCBI Taxonomy" id="637954"/>
    <lineage>
        <taxon>Eukaryota</taxon>
        <taxon>Metazoa</taxon>
        <taxon>Chordata</taxon>
        <taxon>Craniata</taxon>
        <taxon>Vertebrata</taxon>
        <taxon>Euteleostomi</taxon>
        <taxon>Actinopterygii</taxon>
        <taxon>Neopterygii</taxon>
        <taxon>Teleostei</taxon>
        <taxon>Neoteleostei</taxon>
        <taxon>Acanthomorphata</taxon>
        <taxon>Gobiaria</taxon>
        <taxon>Gobiiformes</taxon>
        <taxon>Gobioidei</taxon>
        <taxon>Gobiidae</taxon>
        <taxon>Gobiinae</taxon>
        <taxon>Knipowitschia</taxon>
    </lineage>
</organism>
<keyword evidence="12" id="KW-0325">Glycoprotein</keyword>
<dbReference type="PANTHER" id="PTHR11214:SF115">
    <property type="entry name" value="HEXOSYLTRANSFERASE"/>
    <property type="match status" value="1"/>
</dbReference>
<dbReference type="FunFam" id="3.90.550.50:FF:000001">
    <property type="entry name" value="Hexosyltransferase"/>
    <property type="match status" value="1"/>
</dbReference>
<evidence type="ECO:0000256" key="6">
    <source>
        <dbReference type="ARBA" id="ARBA00022692"/>
    </source>
</evidence>
<comment type="subcellular location">
    <subcellularLocation>
        <location evidence="1 13">Golgi apparatus membrane</location>
        <topology evidence="1 13">Single-pass type II membrane protein</topology>
    </subcellularLocation>
</comment>
<evidence type="ECO:0000313" key="14">
    <source>
        <dbReference type="EMBL" id="CAL1600755.1"/>
    </source>
</evidence>
<keyword evidence="5" id="KW-0808">Transferase</keyword>
<reference evidence="14 15" key="1">
    <citation type="submission" date="2024-04" db="EMBL/GenBank/DDBJ databases">
        <authorList>
            <person name="Waldvogel A.-M."/>
            <person name="Schoenle A."/>
        </authorList>
    </citation>
    <scope>NUCLEOTIDE SEQUENCE [LARGE SCALE GENOMIC DNA]</scope>
</reference>
<evidence type="ECO:0000256" key="1">
    <source>
        <dbReference type="ARBA" id="ARBA00004323"/>
    </source>
</evidence>
<dbReference type="PANTHER" id="PTHR11214">
    <property type="entry name" value="BETA-1,3-N-ACETYLGLUCOSAMINYLTRANSFERASE"/>
    <property type="match status" value="1"/>
</dbReference>
<dbReference type="GO" id="GO:0008499">
    <property type="term" value="F:N-acetyl-beta-D-glucosaminide beta-(1,3)-galactosyltransferase activity"/>
    <property type="evidence" value="ECO:0007669"/>
    <property type="project" value="TreeGrafter"/>
</dbReference>
<evidence type="ECO:0000256" key="8">
    <source>
        <dbReference type="ARBA" id="ARBA00022989"/>
    </source>
</evidence>
<dbReference type="GO" id="GO:0000139">
    <property type="term" value="C:Golgi membrane"/>
    <property type="evidence" value="ECO:0007669"/>
    <property type="project" value="UniProtKB-SubCell"/>
</dbReference>
<evidence type="ECO:0000256" key="4">
    <source>
        <dbReference type="ARBA" id="ARBA00022676"/>
    </source>
</evidence>
<evidence type="ECO:0000313" key="15">
    <source>
        <dbReference type="Proteomes" id="UP001497482"/>
    </source>
</evidence>
<dbReference type="AlphaFoldDB" id="A0AAV2LEE9"/>
<evidence type="ECO:0000256" key="12">
    <source>
        <dbReference type="ARBA" id="ARBA00023180"/>
    </source>
</evidence>
<dbReference type="Pfam" id="PF01762">
    <property type="entry name" value="Galactosyl_T"/>
    <property type="match status" value="1"/>
</dbReference>
<accession>A0AAV2LEE9</accession>
<dbReference type="EC" id="2.4.1.-" evidence="13"/>
<dbReference type="InterPro" id="IPR002659">
    <property type="entry name" value="Glyco_trans_31"/>
</dbReference>
<gene>
    <name evidence="14" type="ORF">KC01_LOCUS28835</name>
</gene>
<protein>
    <recommendedName>
        <fullName evidence="13">Hexosyltransferase</fullName>
        <ecNumber evidence="13">2.4.1.-</ecNumber>
    </recommendedName>
</protein>
<keyword evidence="6" id="KW-0812">Transmembrane</keyword>
<dbReference type="EMBL" id="OZ035825">
    <property type="protein sequence ID" value="CAL1600755.1"/>
    <property type="molecule type" value="Genomic_DNA"/>
</dbReference>
<evidence type="ECO:0000256" key="7">
    <source>
        <dbReference type="ARBA" id="ARBA00022968"/>
    </source>
</evidence>
<keyword evidence="10" id="KW-0443">Lipid metabolism</keyword>
<dbReference type="GO" id="GO:0006629">
    <property type="term" value="P:lipid metabolic process"/>
    <property type="evidence" value="ECO:0007669"/>
    <property type="project" value="UniProtKB-KW"/>
</dbReference>
<evidence type="ECO:0000256" key="3">
    <source>
        <dbReference type="ARBA" id="ARBA00008661"/>
    </source>
</evidence>
<keyword evidence="11" id="KW-0472">Membrane</keyword>
<dbReference type="Gene3D" id="3.90.550.50">
    <property type="match status" value="1"/>
</dbReference>
<name>A0AAV2LEE9_KNICA</name>
<proteinExistence type="inferred from homology"/>
<comment type="pathway">
    <text evidence="2">Protein modification; protein glycosylation.</text>
</comment>
<evidence type="ECO:0000256" key="10">
    <source>
        <dbReference type="ARBA" id="ARBA00023098"/>
    </source>
</evidence>
<keyword evidence="15" id="KW-1185">Reference proteome</keyword>
<evidence type="ECO:0000256" key="5">
    <source>
        <dbReference type="ARBA" id="ARBA00022679"/>
    </source>
</evidence>
<keyword evidence="8" id="KW-1133">Transmembrane helix</keyword>
<sequence>MAAMPTPRALSSASQPVVGAAVRAWTSSTARERVQGSGQRRHRGRVRLRGLMCDHSRRLDGARQEHRWRGAASVWEDPGPYHVAYPRDYRFLLEDTAVCKDPSPFVLLVVPVAPADVAARNLIRSSWGRQAEVRGRLVRSLFLVGVDSSLGAHTVQLKLQQESQQYHDLVQSNFIDSYRNLTIKTMVMLEWLAAHCSSSATYVVKVDSDMFLHVPNLVDLLLQPDTPKNNYMSGLVWWHSPVLRNPWDKFYMPREVIAEEEYPPYPLGMTYIMSLDLPHKILSVSREIKPIFIEDAYLGMCLKRLQISPTNPPAQDMFLVNQPHPLSPCALSRVVATTTTGAQLMMNYWRRSQQPETRC</sequence>
<keyword evidence="9 13" id="KW-0333">Golgi apparatus</keyword>
<keyword evidence="4 13" id="KW-0328">Glycosyltransferase</keyword>
<evidence type="ECO:0000256" key="13">
    <source>
        <dbReference type="RuleBase" id="RU363063"/>
    </source>
</evidence>
<dbReference type="Proteomes" id="UP001497482">
    <property type="component" value="Chromosome 3"/>
</dbReference>
<comment type="similarity">
    <text evidence="3 13">Belongs to the glycosyltransferase 31 family.</text>
</comment>
<keyword evidence="7" id="KW-0735">Signal-anchor</keyword>
<evidence type="ECO:0000256" key="9">
    <source>
        <dbReference type="ARBA" id="ARBA00023034"/>
    </source>
</evidence>